<feature type="compositionally biased region" description="Acidic residues" evidence="1">
    <location>
        <begin position="816"/>
        <end position="834"/>
    </location>
</feature>
<keyword evidence="3" id="KW-1185">Reference proteome</keyword>
<feature type="compositionally biased region" description="Polar residues" evidence="1">
    <location>
        <begin position="676"/>
        <end position="689"/>
    </location>
</feature>
<reference evidence="2 3" key="1">
    <citation type="submission" date="2019-02" db="EMBL/GenBank/DDBJ databases">
        <title>Genome sequencing of the rare red list fungi Hericium alpestre (H. flagellum).</title>
        <authorList>
            <person name="Buettner E."/>
            <person name="Kellner H."/>
        </authorList>
    </citation>
    <scope>NUCLEOTIDE SEQUENCE [LARGE SCALE GENOMIC DNA]</scope>
    <source>
        <strain evidence="2 3">DSM 108284</strain>
    </source>
</reference>
<dbReference type="EMBL" id="SFCI01001968">
    <property type="protein sequence ID" value="TFY74641.1"/>
    <property type="molecule type" value="Genomic_DNA"/>
</dbReference>
<feature type="region of interest" description="Disordered" evidence="1">
    <location>
        <begin position="1"/>
        <end position="26"/>
    </location>
</feature>
<evidence type="ECO:0000313" key="3">
    <source>
        <dbReference type="Proteomes" id="UP000298061"/>
    </source>
</evidence>
<sequence length="834" mass="93744">MASKRRGDDHPPGRVAQAPRTGEQDIDINKGFNDAFYRKNAEIIGPCLLILNSSLPRNDHLLNLMSSVFSSLVEEDKELDRRYEDMPQKRLREVLRPPPVLTLMEEALRSGDWTAIRGMNYTIHFLKKLSPNAENADGDAFATQGAWKTPYHGDYARLMRDTLNTMNSKHKRSDVYANFVPIVQSSGTGKSRTVDEMVQDYLSGKENAIEEIFKGLNLTLQKDPVTEQGLDNANDDSKTAASSSDVQSKGHGEDIGNEKHRVPFNAAQTSVSRAANYIIQVINENIGQLNTSRIHLLIYVDEAQSLMNLRKPEKAVVAPEVMVRFGRPLWWTRWDNGNYEVRKDIFKYAQAKFRGENGLDAERLALSMTPTAELAVLGERVLLNFEPRHTVAIDIENELIEGHMRIAYSVPKHQEFLYSGASSEPVLAETAARLMNGPDFFQIWPRRLARHVETGIIDKGQAGELAFRLILTLAHDVAVRLLPGNEDDVEQWDVPIPLDVFLVALFGKEDAEKVLESHPDNVPEGQTLREAFKGAFKGAKVRFSHFVQAYDATIVTDEAIWAALARGMAFQCYSTQAIIDIIIPLLLWDKKLGRHVVSAIFVQVKNTSKEKKPEIKVESLKFFSEEGADEKSKTRPYITLVVNLGVHRPKSDSAKGLTKVPSSQSSSSGKSLSDDMPSTPQQRLETSNRFGVGIPPSGRLSKARKAKQPRKYSTHHRYSMEITGCSPTVYPYVVTTDQSNYFAQLLGRRELIDEHPRQTERALRSVLQLKPYWSCKLRSFNWAGRSPDSESSRPAFQEDYPEEDLPDTVKVVSFVEEGEGEGEEGEEGEEDRAD</sequence>
<feature type="compositionally biased region" description="Basic and acidic residues" evidence="1">
    <location>
        <begin position="1"/>
        <end position="12"/>
    </location>
</feature>
<evidence type="ECO:0000256" key="1">
    <source>
        <dbReference type="SAM" id="MobiDB-lite"/>
    </source>
</evidence>
<feature type="compositionally biased region" description="Low complexity" evidence="1">
    <location>
        <begin position="662"/>
        <end position="671"/>
    </location>
</feature>
<proteinExistence type="predicted"/>
<feature type="region of interest" description="Disordered" evidence="1">
    <location>
        <begin position="650"/>
        <end position="715"/>
    </location>
</feature>
<accession>A0A4Y9ZLE3</accession>
<dbReference type="OrthoDB" id="3270019at2759"/>
<feature type="compositionally biased region" description="Basic residues" evidence="1">
    <location>
        <begin position="701"/>
        <end position="715"/>
    </location>
</feature>
<dbReference type="AlphaFoldDB" id="A0A4Y9ZLE3"/>
<dbReference type="Proteomes" id="UP000298061">
    <property type="component" value="Unassembled WGS sequence"/>
</dbReference>
<gene>
    <name evidence="2" type="ORF">EWM64_g9371</name>
</gene>
<feature type="compositionally biased region" description="Basic and acidic residues" evidence="1">
    <location>
        <begin position="248"/>
        <end position="261"/>
    </location>
</feature>
<dbReference type="STRING" id="135208.A0A4Y9ZLE3"/>
<organism evidence="2 3">
    <name type="scientific">Hericium alpestre</name>
    <dbReference type="NCBI Taxonomy" id="135208"/>
    <lineage>
        <taxon>Eukaryota</taxon>
        <taxon>Fungi</taxon>
        <taxon>Dikarya</taxon>
        <taxon>Basidiomycota</taxon>
        <taxon>Agaricomycotina</taxon>
        <taxon>Agaricomycetes</taxon>
        <taxon>Russulales</taxon>
        <taxon>Hericiaceae</taxon>
        <taxon>Hericium</taxon>
    </lineage>
</organism>
<feature type="region of interest" description="Disordered" evidence="1">
    <location>
        <begin position="226"/>
        <end position="261"/>
    </location>
</feature>
<comment type="caution">
    <text evidence="2">The sequence shown here is derived from an EMBL/GenBank/DDBJ whole genome shotgun (WGS) entry which is preliminary data.</text>
</comment>
<dbReference type="PANTHER" id="PTHR33266:SF1">
    <property type="entry name" value="F-BOX DOMAIN-CONTAINING PROTEIN"/>
    <property type="match status" value="1"/>
</dbReference>
<name>A0A4Y9ZLE3_9AGAM</name>
<dbReference type="PANTHER" id="PTHR33266">
    <property type="entry name" value="CHROMOSOME 15, WHOLE GENOME SHOTGUN SEQUENCE"/>
    <property type="match status" value="1"/>
</dbReference>
<protein>
    <submittedName>
        <fullName evidence="2">Uncharacterized protein</fullName>
    </submittedName>
</protein>
<evidence type="ECO:0000313" key="2">
    <source>
        <dbReference type="EMBL" id="TFY74641.1"/>
    </source>
</evidence>
<feature type="region of interest" description="Disordered" evidence="1">
    <location>
        <begin position="783"/>
        <end position="834"/>
    </location>
</feature>